<comment type="caution">
    <text evidence="2">The sequence shown here is derived from an EMBL/GenBank/DDBJ whole genome shotgun (WGS) entry which is preliminary data.</text>
</comment>
<protein>
    <recommendedName>
        <fullName evidence="1">Secretion system C-terminal sorting domain-containing protein</fullName>
    </recommendedName>
</protein>
<evidence type="ECO:0000313" key="3">
    <source>
        <dbReference type="Proteomes" id="UP000031408"/>
    </source>
</evidence>
<name>A0A0C1IYJ5_9BACT</name>
<dbReference type="Proteomes" id="UP000031408">
    <property type="component" value="Unassembled WGS sequence"/>
</dbReference>
<dbReference type="NCBIfam" id="TIGR04183">
    <property type="entry name" value="Por_Secre_tail"/>
    <property type="match status" value="1"/>
</dbReference>
<dbReference type="Pfam" id="PF18962">
    <property type="entry name" value="Por_Secre_tail"/>
    <property type="match status" value="1"/>
</dbReference>
<dbReference type="AlphaFoldDB" id="A0A0C1IYJ5"/>
<keyword evidence="3" id="KW-1185">Reference proteome</keyword>
<feature type="domain" description="Secretion system C-terminal sorting" evidence="1">
    <location>
        <begin position="38"/>
        <end position="104"/>
    </location>
</feature>
<proteinExistence type="predicted"/>
<accession>A0A0C1IYJ5</accession>
<dbReference type="InterPro" id="IPR026444">
    <property type="entry name" value="Secre_tail"/>
</dbReference>
<dbReference type="STRING" id="1349421.OI18_04540"/>
<dbReference type="EMBL" id="JSVC01000005">
    <property type="protein sequence ID" value="KIC95539.1"/>
    <property type="molecule type" value="Genomic_DNA"/>
</dbReference>
<gene>
    <name evidence="2" type="ORF">OI18_04540</name>
</gene>
<evidence type="ECO:0000259" key="1">
    <source>
        <dbReference type="Pfam" id="PF18962"/>
    </source>
</evidence>
<sequence length="113" mass="13152">MNVPMRIIFTCFLLLFLSIRGLSQSSLPTVSIPAIKFYPNPAITQITFDFPRDLEENCTFEIYNFLGKKVYELKNITQKATVELSQFYRGIYIFQLRDKTGRIIQSGRFQVAK</sequence>
<evidence type="ECO:0000313" key="2">
    <source>
        <dbReference type="EMBL" id="KIC95539.1"/>
    </source>
</evidence>
<organism evidence="2 3">
    <name type="scientific">Flavihumibacter solisilvae</name>
    <dbReference type="NCBI Taxonomy" id="1349421"/>
    <lineage>
        <taxon>Bacteria</taxon>
        <taxon>Pseudomonadati</taxon>
        <taxon>Bacteroidota</taxon>
        <taxon>Chitinophagia</taxon>
        <taxon>Chitinophagales</taxon>
        <taxon>Chitinophagaceae</taxon>
        <taxon>Flavihumibacter</taxon>
    </lineage>
</organism>
<reference evidence="2 3" key="1">
    <citation type="submission" date="2014-11" db="EMBL/GenBank/DDBJ databases">
        <title>Genome sequence of Flavihumibacter solisilvae 3-3.</title>
        <authorList>
            <person name="Zhou G."/>
            <person name="Li M."/>
            <person name="Wang G."/>
        </authorList>
    </citation>
    <scope>NUCLEOTIDE SEQUENCE [LARGE SCALE GENOMIC DNA]</scope>
    <source>
        <strain evidence="2 3">3-3</strain>
    </source>
</reference>